<name>A0A4Z2B995_9TELE</name>
<keyword evidence="3" id="KW-1185">Reference proteome</keyword>
<gene>
    <name evidence="2" type="ORF">fugu_006379</name>
</gene>
<keyword evidence="1" id="KW-0732">Signal</keyword>
<feature type="chain" id="PRO_5021430535" description="Protein brambleberry" evidence="1">
    <location>
        <begin position="21"/>
        <end position="390"/>
    </location>
</feature>
<organism evidence="2 3">
    <name type="scientific">Takifugu bimaculatus</name>
    <dbReference type="NCBI Taxonomy" id="433685"/>
    <lineage>
        <taxon>Eukaryota</taxon>
        <taxon>Metazoa</taxon>
        <taxon>Chordata</taxon>
        <taxon>Craniata</taxon>
        <taxon>Vertebrata</taxon>
        <taxon>Euteleostomi</taxon>
        <taxon>Actinopterygii</taxon>
        <taxon>Neopterygii</taxon>
        <taxon>Teleostei</taxon>
        <taxon>Neoteleostei</taxon>
        <taxon>Acanthomorphata</taxon>
        <taxon>Eupercaria</taxon>
        <taxon>Tetraodontiformes</taxon>
        <taxon>Tetradontoidea</taxon>
        <taxon>Tetraodontidae</taxon>
        <taxon>Takifugu</taxon>
    </lineage>
</organism>
<dbReference type="EMBL" id="SWLE01000019">
    <property type="protein sequence ID" value="TNM88158.1"/>
    <property type="molecule type" value="Genomic_DNA"/>
</dbReference>
<protein>
    <recommendedName>
        <fullName evidence="4">Protein brambleberry</fullName>
    </recommendedName>
</protein>
<evidence type="ECO:0000313" key="2">
    <source>
        <dbReference type="EMBL" id="TNM88158.1"/>
    </source>
</evidence>
<evidence type="ECO:0000256" key="1">
    <source>
        <dbReference type="SAM" id="SignalP"/>
    </source>
</evidence>
<sequence>MLHHALVYLLTALLVCPAPAVRGLFEWIRRSETGSPPPAAAPPPPSVAPTLLAKEAQFEMVTADEKFLAEAKQMEISPLDSCHYRVIAQLKASCDSLSEEQLAKLGVILFNCQAESEGRRTYLCTEEMSARRTWIRTQWNAYHIISNRARAVCYSARQQLFRRRAEHTVNALISTATSQLDAMKDLKDGQLELKELTAASLDKLLDGHKALQTQQGKLNEGQELMESSLTDNLRRLSQEKALIASGQELVAQLIQGITQRMENVSEHLQIQGSEVQKNHQSIVKDLTDVRHQAQDIYQKIDSSMLEFLQYQDQTSQYYSDLMDKLELMNSTLGSMLHYIDNMQGRVEERLHIIQGYLGWADELDGFMEQDNLSHQDSFGSGLTVKTSSSS</sequence>
<dbReference type="InterPro" id="IPR040346">
    <property type="entry name" value="GEX1/Brambleberry"/>
</dbReference>
<accession>A0A4Z2B995</accession>
<feature type="signal peptide" evidence="1">
    <location>
        <begin position="1"/>
        <end position="20"/>
    </location>
</feature>
<evidence type="ECO:0000313" key="3">
    <source>
        <dbReference type="Proteomes" id="UP000516260"/>
    </source>
</evidence>
<evidence type="ECO:0008006" key="4">
    <source>
        <dbReference type="Google" id="ProtNLM"/>
    </source>
</evidence>
<comment type="caution">
    <text evidence="2">The sequence shown here is derived from an EMBL/GenBank/DDBJ whole genome shotgun (WGS) entry which is preliminary data.</text>
</comment>
<dbReference type="PANTHER" id="PTHR33538">
    <property type="entry name" value="PROTEIN GAMETE EXPRESSED 1"/>
    <property type="match status" value="1"/>
</dbReference>
<dbReference type="AlphaFoldDB" id="A0A4Z2B995"/>
<reference evidence="2 3" key="1">
    <citation type="submission" date="2019-04" db="EMBL/GenBank/DDBJ databases">
        <title>The sequence and de novo assembly of Takifugu bimaculatus genome using PacBio and Hi-C technologies.</title>
        <authorList>
            <person name="Xu P."/>
            <person name="Liu B."/>
            <person name="Zhou Z."/>
        </authorList>
    </citation>
    <scope>NUCLEOTIDE SEQUENCE [LARGE SCALE GENOMIC DNA]</scope>
    <source>
        <strain evidence="2">TB-2018</strain>
        <tissue evidence="2">Muscle</tissue>
    </source>
</reference>
<proteinExistence type="predicted"/>
<dbReference type="Proteomes" id="UP000516260">
    <property type="component" value="Chromosome 6"/>
</dbReference>
<dbReference type="PANTHER" id="PTHR33538:SF1">
    <property type="entry name" value="PROTEIN BRAMBLEBERRY"/>
    <property type="match status" value="1"/>
</dbReference>